<dbReference type="CDD" id="cd06587">
    <property type="entry name" value="VOC"/>
    <property type="match status" value="1"/>
</dbReference>
<accession>A0A163SFQ7</accession>
<dbReference type="InterPro" id="IPR029068">
    <property type="entry name" value="Glyas_Bleomycin-R_OHBP_Dase"/>
</dbReference>
<dbReference type="Proteomes" id="UP000076567">
    <property type="component" value="Unassembled WGS sequence"/>
</dbReference>
<dbReference type="PANTHER" id="PTHR36437">
    <property type="entry name" value="GLYOXALASE/BLEOMYCIN RESISTANCE PROTEIN/DIOXYGENASE"/>
    <property type="match status" value="1"/>
</dbReference>
<dbReference type="GO" id="GO:0016829">
    <property type="term" value="F:lyase activity"/>
    <property type="evidence" value="ECO:0007669"/>
    <property type="project" value="UniProtKB-KW"/>
</dbReference>
<dbReference type="InterPro" id="IPR037523">
    <property type="entry name" value="VOC_core"/>
</dbReference>
<dbReference type="AlphaFoldDB" id="A0A163SFQ7"/>
<dbReference type="PROSITE" id="PS51819">
    <property type="entry name" value="VOC"/>
    <property type="match status" value="1"/>
</dbReference>
<dbReference type="InterPro" id="IPR004360">
    <property type="entry name" value="Glyas_Fos-R_dOase_dom"/>
</dbReference>
<dbReference type="Pfam" id="PF00903">
    <property type="entry name" value="Glyoxalase"/>
    <property type="match status" value="1"/>
</dbReference>
<sequence length="122" mass="14134">MNQTLIQEMHYFRMPVTDLEESVNWYTEHLGFHLKHRTENLAVVELQSGPLLILVKADQSSRGHFTVNGQSEFSVAFTTSDIQQLHSSFKEQGIQVDEMKEDNGHLYFHFFDPSGNKLQVHN</sequence>
<evidence type="ECO:0000313" key="3">
    <source>
        <dbReference type="Proteomes" id="UP000076567"/>
    </source>
</evidence>
<protein>
    <submittedName>
        <fullName evidence="2">Lactoylglutathione lyase</fullName>
    </submittedName>
</protein>
<gene>
    <name evidence="2" type="ORF">AWM68_01490</name>
</gene>
<dbReference type="RefSeq" id="WP_066236315.1">
    <property type="nucleotide sequence ID" value="NZ_LRFC01000001.1"/>
</dbReference>
<keyword evidence="2" id="KW-0456">Lyase</keyword>
<name>A0A163SFQ7_9BACL</name>
<comment type="caution">
    <text evidence="2">The sequence shown here is derived from an EMBL/GenBank/DDBJ whole genome shotgun (WGS) entry which is preliminary data.</text>
</comment>
<dbReference type="PANTHER" id="PTHR36437:SF2">
    <property type="entry name" value="GLYOXALASE_BLEOMYCIN RESISTANCE PROTEIN_DIOXYGENASE"/>
    <property type="match status" value="1"/>
</dbReference>
<organism evidence="2 3">
    <name type="scientific">Fictibacillus phosphorivorans</name>
    <dbReference type="NCBI Taxonomy" id="1221500"/>
    <lineage>
        <taxon>Bacteria</taxon>
        <taxon>Bacillati</taxon>
        <taxon>Bacillota</taxon>
        <taxon>Bacilli</taxon>
        <taxon>Bacillales</taxon>
        <taxon>Fictibacillaceae</taxon>
        <taxon>Fictibacillus</taxon>
    </lineage>
</organism>
<reference evidence="3" key="1">
    <citation type="submission" date="2016-01" db="EMBL/GenBank/DDBJ databases">
        <title>Draft genome of Chromobacterium sp. F49.</title>
        <authorList>
            <person name="Hong K.W."/>
        </authorList>
    </citation>
    <scope>NUCLEOTIDE SEQUENCE [LARGE SCALE GENOMIC DNA]</scope>
    <source>
        <strain evidence="3">P7IIIA</strain>
    </source>
</reference>
<proteinExistence type="predicted"/>
<dbReference type="SUPFAM" id="SSF54593">
    <property type="entry name" value="Glyoxalase/Bleomycin resistance protein/Dihydroxybiphenyl dioxygenase"/>
    <property type="match status" value="1"/>
</dbReference>
<keyword evidence="3" id="KW-1185">Reference proteome</keyword>
<dbReference type="Gene3D" id="3.10.180.10">
    <property type="entry name" value="2,3-Dihydroxybiphenyl 1,2-Dioxygenase, domain 1"/>
    <property type="match status" value="1"/>
</dbReference>
<dbReference type="OrthoDB" id="2608626at2"/>
<evidence type="ECO:0000259" key="1">
    <source>
        <dbReference type="PROSITE" id="PS51819"/>
    </source>
</evidence>
<dbReference type="EMBL" id="LRFC01000001">
    <property type="protein sequence ID" value="KZE68968.1"/>
    <property type="molecule type" value="Genomic_DNA"/>
</dbReference>
<feature type="domain" description="VOC" evidence="1">
    <location>
        <begin position="8"/>
        <end position="122"/>
    </location>
</feature>
<evidence type="ECO:0000313" key="2">
    <source>
        <dbReference type="EMBL" id="KZE68968.1"/>
    </source>
</evidence>